<dbReference type="InterPro" id="IPR003661">
    <property type="entry name" value="HisK_dim/P_dom"/>
</dbReference>
<name>A0A2R3Z8S7_9FLAO</name>
<evidence type="ECO:0000256" key="1">
    <source>
        <dbReference type="ARBA" id="ARBA00000085"/>
    </source>
</evidence>
<dbReference type="EC" id="2.7.13.3" evidence="2"/>
<dbReference type="GO" id="GO:0000155">
    <property type="term" value="F:phosphorelay sensor kinase activity"/>
    <property type="evidence" value="ECO:0007669"/>
    <property type="project" value="InterPro"/>
</dbReference>
<dbReference type="EMBL" id="CP028136">
    <property type="protein sequence ID" value="AVR46602.1"/>
    <property type="molecule type" value="Genomic_DNA"/>
</dbReference>
<organism evidence="6 7">
    <name type="scientific">Christiangramia fulva</name>
    <dbReference type="NCBI Taxonomy" id="2126553"/>
    <lineage>
        <taxon>Bacteria</taxon>
        <taxon>Pseudomonadati</taxon>
        <taxon>Bacteroidota</taxon>
        <taxon>Flavobacteriia</taxon>
        <taxon>Flavobacteriales</taxon>
        <taxon>Flavobacteriaceae</taxon>
        <taxon>Christiangramia</taxon>
    </lineage>
</organism>
<dbReference type="Proteomes" id="UP000241507">
    <property type="component" value="Chromosome"/>
</dbReference>
<protein>
    <recommendedName>
        <fullName evidence="2">histidine kinase</fullName>
        <ecNumber evidence="2">2.7.13.3</ecNumber>
    </recommendedName>
</protein>
<dbReference type="CDD" id="cd00082">
    <property type="entry name" value="HisKA"/>
    <property type="match status" value="1"/>
</dbReference>
<dbReference type="InterPro" id="IPR003594">
    <property type="entry name" value="HATPase_dom"/>
</dbReference>
<evidence type="ECO:0000313" key="6">
    <source>
        <dbReference type="EMBL" id="AVR46602.1"/>
    </source>
</evidence>
<dbReference type="SUPFAM" id="SSF55874">
    <property type="entry name" value="ATPase domain of HSP90 chaperone/DNA topoisomerase II/histidine kinase"/>
    <property type="match status" value="1"/>
</dbReference>
<keyword evidence="4" id="KW-1133">Transmembrane helix</keyword>
<dbReference type="AlphaFoldDB" id="A0A2R3Z8S7"/>
<evidence type="ECO:0000259" key="5">
    <source>
        <dbReference type="PROSITE" id="PS50109"/>
    </source>
</evidence>
<dbReference type="InterPro" id="IPR036097">
    <property type="entry name" value="HisK_dim/P_sf"/>
</dbReference>
<sequence>MMNLLISIFNGIMKKSYQRIPYLLIIVIAVTITIQLYWSYTEYQKNTVAFKNEIQNALDVAIDNYFVDFAKENSVSLKVERESGKNPDNFTITGGNKKIIDKFRPDTTDSKNVSKSSDSLKMLNNIKDIYISINEDSINFKKLKSLLNAELKRRDYNIPYKLNHYKKDSLFATSLSKSFSSGEFSVTGKSTYLKNRESLELQFPNAIQIIVKKSLLSILISLLLMTSILFALFYLQWVIKQQKQLSEIKNDLISNITHEFKTPIATIGAAIESIRFFNTNHDVEKTNRYLDYSDQQLKKLEKMVDQLMDTALLDSENWTLDKHSVDIPKWAADIVENYRMNSNGKEIILKISEDSKSNSNIEPFHLGNCLGALLDNAIKYGGNRIEVNIENKKELKIRVSDNANTLNKEQATNIFDKFYRVPQGNLHNVKGYGIGLYYVKKIAEKHNGAAEIVLKNNKTSFIISIPNE</sequence>
<dbReference type="InterPro" id="IPR004358">
    <property type="entry name" value="Sig_transdc_His_kin-like_C"/>
</dbReference>
<dbReference type="PRINTS" id="PR00344">
    <property type="entry name" value="BCTRLSENSOR"/>
</dbReference>
<feature type="domain" description="Histidine kinase" evidence="5">
    <location>
        <begin position="255"/>
        <end position="468"/>
    </location>
</feature>
<dbReference type="Gene3D" id="3.30.565.10">
    <property type="entry name" value="Histidine kinase-like ATPase, C-terminal domain"/>
    <property type="match status" value="1"/>
</dbReference>
<dbReference type="SUPFAM" id="SSF47384">
    <property type="entry name" value="Homodimeric domain of signal transducing histidine kinase"/>
    <property type="match status" value="1"/>
</dbReference>
<dbReference type="Gene3D" id="1.10.287.130">
    <property type="match status" value="1"/>
</dbReference>
<feature type="transmembrane region" description="Helical" evidence="4">
    <location>
        <begin position="215"/>
        <end position="235"/>
    </location>
</feature>
<dbReference type="Pfam" id="PF00512">
    <property type="entry name" value="HisKA"/>
    <property type="match status" value="1"/>
</dbReference>
<keyword evidence="7" id="KW-1185">Reference proteome</keyword>
<accession>A0A2R3Z8S7</accession>
<dbReference type="KEGG" id="grs:C7S20_15780"/>
<feature type="transmembrane region" description="Helical" evidence="4">
    <location>
        <begin position="20"/>
        <end position="38"/>
    </location>
</feature>
<keyword evidence="4" id="KW-0812">Transmembrane</keyword>
<dbReference type="PROSITE" id="PS50109">
    <property type="entry name" value="HIS_KIN"/>
    <property type="match status" value="1"/>
</dbReference>
<keyword evidence="3" id="KW-0597">Phosphoprotein</keyword>
<dbReference type="SMART" id="SM00388">
    <property type="entry name" value="HisKA"/>
    <property type="match status" value="1"/>
</dbReference>
<comment type="catalytic activity">
    <reaction evidence="1">
        <text>ATP + protein L-histidine = ADP + protein N-phospho-L-histidine.</text>
        <dbReference type="EC" id="2.7.13.3"/>
    </reaction>
</comment>
<dbReference type="SMART" id="SM00387">
    <property type="entry name" value="HATPase_c"/>
    <property type="match status" value="1"/>
</dbReference>
<dbReference type="PANTHER" id="PTHR43547">
    <property type="entry name" value="TWO-COMPONENT HISTIDINE KINASE"/>
    <property type="match status" value="1"/>
</dbReference>
<dbReference type="Pfam" id="PF02518">
    <property type="entry name" value="HATPase_c"/>
    <property type="match status" value="1"/>
</dbReference>
<evidence type="ECO:0000313" key="7">
    <source>
        <dbReference type="Proteomes" id="UP000241507"/>
    </source>
</evidence>
<reference evidence="7" key="1">
    <citation type="submission" date="2018-03" db="EMBL/GenBank/DDBJ databases">
        <title>Gramella fulva sp. nov., isolated from a dry surface of tidal flat.</title>
        <authorList>
            <person name="Hwang S.H."/>
            <person name="Hwang W.M."/>
            <person name="Kang K."/>
            <person name="Ahn T.-Y."/>
        </authorList>
    </citation>
    <scope>NUCLEOTIDE SEQUENCE [LARGE SCALE GENOMIC DNA]</scope>
    <source>
        <strain evidence="7">SH35</strain>
    </source>
</reference>
<dbReference type="InterPro" id="IPR036890">
    <property type="entry name" value="HATPase_C_sf"/>
</dbReference>
<evidence type="ECO:0000256" key="4">
    <source>
        <dbReference type="SAM" id="Phobius"/>
    </source>
</evidence>
<evidence type="ECO:0000256" key="3">
    <source>
        <dbReference type="ARBA" id="ARBA00022553"/>
    </source>
</evidence>
<evidence type="ECO:0000256" key="2">
    <source>
        <dbReference type="ARBA" id="ARBA00012438"/>
    </source>
</evidence>
<dbReference type="InterPro" id="IPR005467">
    <property type="entry name" value="His_kinase_dom"/>
</dbReference>
<proteinExistence type="predicted"/>
<dbReference type="PANTHER" id="PTHR43547:SF2">
    <property type="entry name" value="HYBRID SIGNAL TRANSDUCTION HISTIDINE KINASE C"/>
    <property type="match status" value="1"/>
</dbReference>
<keyword evidence="4" id="KW-0472">Membrane</keyword>
<gene>
    <name evidence="6" type="ORF">C7S20_15780</name>
</gene>